<feature type="DNA-binding region" description="OmpR/PhoB-type" evidence="3">
    <location>
        <begin position="5"/>
        <end position="104"/>
    </location>
</feature>
<dbReference type="SMART" id="SM00028">
    <property type="entry name" value="TPR"/>
    <property type="match status" value="3"/>
</dbReference>
<gene>
    <name evidence="5" type="ordered locus">SVI_0739</name>
</gene>
<dbReference type="Gene3D" id="1.10.10.10">
    <property type="entry name" value="Winged helix-like DNA-binding domain superfamily/Winged helix DNA-binding domain"/>
    <property type="match status" value="1"/>
</dbReference>
<dbReference type="PROSITE" id="PS50005">
    <property type="entry name" value="TPR"/>
    <property type="match status" value="1"/>
</dbReference>
<evidence type="ECO:0000313" key="5">
    <source>
        <dbReference type="EMBL" id="BAJ00710.1"/>
    </source>
</evidence>
<dbReference type="GO" id="GO:0042802">
    <property type="term" value="F:identical protein binding"/>
    <property type="evidence" value="ECO:0007669"/>
    <property type="project" value="InterPro"/>
</dbReference>
<dbReference type="InterPro" id="IPR036388">
    <property type="entry name" value="WH-like_DNA-bd_sf"/>
</dbReference>
<dbReference type="GO" id="GO:0003677">
    <property type="term" value="F:DNA binding"/>
    <property type="evidence" value="ECO:0007669"/>
    <property type="project" value="UniProtKB-UniRule"/>
</dbReference>
<dbReference type="PROSITE" id="PS51755">
    <property type="entry name" value="OMPR_PHOB"/>
    <property type="match status" value="1"/>
</dbReference>
<feature type="domain" description="OmpR/PhoB-type" evidence="4">
    <location>
        <begin position="5"/>
        <end position="104"/>
    </location>
</feature>
<organism evidence="5 6">
    <name type="scientific">Shewanella violacea (strain JCM 10179 / CIP 106290 / LMG 19151 / DSS12)</name>
    <dbReference type="NCBI Taxonomy" id="637905"/>
    <lineage>
        <taxon>Bacteria</taxon>
        <taxon>Pseudomonadati</taxon>
        <taxon>Pseudomonadota</taxon>
        <taxon>Gammaproteobacteria</taxon>
        <taxon>Alteromonadales</taxon>
        <taxon>Shewanellaceae</taxon>
        <taxon>Shewanella</taxon>
    </lineage>
</organism>
<dbReference type="Pfam" id="PF13174">
    <property type="entry name" value="TPR_6"/>
    <property type="match status" value="1"/>
</dbReference>
<keyword evidence="6" id="KW-1185">Reference proteome</keyword>
<dbReference type="GO" id="GO:0006355">
    <property type="term" value="P:regulation of DNA-templated transcription"/>
    <property type="evidence" value="ECO:0007669"/>
    <property type="project" value="InterPro"/>
</dbReference>
<dbReference type="STRING" id="637905.SVI_0739"/>
<evidence type="ECO:0000256" key="2">
    <source>
        <dbReference type="PROSITE-ProRule" id="PRU00339"/>
    </source>
</evidence>
<evidence type="ECO:0000256" key="3">
    <source>
        <dbReference type="PROSITE-ProRule" id="PRU01091"/>
    </source>
</evidence>
<evidence type="ECO:0000256" key="1">
    <source>
        <dbReference type="ARBA" id="ARBA00023125"/>
    </source>
</evidence>
<dbReference type="Pfam" id="PF14559">
    <property type="entry name" value="TPR_19"/>
    <property type="match status" value="1"/>
</dbReference>
<dbReference type="HOGENOM" id="CLU_355221_0_0_6"/>
<sequence>MDCPYMSFQFDQHSFDSQSGVLTHSEKPEQALRHKVAGLLQYLIEHRDRIVSKEELLETLWQHGDYRENSLTQSIRELRLALNDSAKQPSYIKTYPQRGYQWICPLKEVEQQEDSVVEKAVAKKPAEIMSSTASRFAMPLIALILVIGLGSWLGLGNLWSNTGSEEKRRDAYKAMGSNSLLVLPFINATNDSTMAWLELGLSDMLSIDLQRSNQLKIIPPALANTLLLNAELEWPTLPIHIRSLLRDQNIDSALFASVRLHNEQQVLDFKLIHADGRNQQGSISYPSLPAAAQSISQQVLYLLRPGHVRQTTRPADDPIAAQALAQGMQALQEEGAVSAQKYFQASLTIQEDSPWTQAWLARSRYALGQWKQAEKLFDGITSAQRQADSSLDAFIAYWLAELAYRRGDEQLQGLVDEATVKAEQTIDPKQMAQNYRLQANIAWSAMEWEIHKEWMTKAKQVFSVSHDLSIEADKLFYLGNPSNAGLEKNPQNDLLLNQARLQKALNFYQQLNNQPLIAASQLAIAQNYSFDLPTRANALKQALSLYRKLQQPFELAQALIYTGFYQMQLHEGMKALNYFNEAKQIATALGSKPLLNMSDFYIAFAMLDQGLDQTALGGHPTQATKLERAIVLLEDFIKIQSTPYYHASALVFLGWAHTDLGNYDQALKVLSEAKALNKELNMETSFGYSSYSIMRIHLERQDYSAVIAMSDDKRTTRLQASFLARAYFENNQVDQAIATLSRFKQQHPSLWQSEDTKRLLDYQNSKQGLLTQLQIEPKAHLVYCESDWAH</sequence>
<dbReference type="SUPFAM" id="SSF46894">
    <property type="entry name" value="C-terminal effector domain of the bipartite response regulators"/>
    <property type="match status" value="1"/>
</dbReference>
<dbReference type="eggNOG" id="COG3710">
    <property type="taxonomic scope" value="Bacteria"/>
</dbReference>
<reference evidence="6" key="1">
    <citation type="journal article" date="2010" name="Mol. Biosyst.">
        <title>Complete genome sequence and comparative analysis of Shewanella violacea, a psychrophilic and piezophilic bacterium from deep sea floor sediments.</title>
        <authorList>
            <person name="Aono E."/>
            <person name="Baba T."/>
            <person name="Ara T."/>
            <person name="Nishi T."/>
            <person name="Nakamichi T."/>
            <person name="Inamoto E."/>
            <person name="Toyonaga H."/>
            <person name="Hasegawa M."/>
            <person name="Takai Y."/>
            <person name="Okumura Y."/>
            <person name="Baba M."/>
            <person name="Tomita M."/>
            <person name="Kato C."/>
            <person name="Oshima T."/>
            <person name="Nakasone K."/>
            <person name="Mori H."/>
        </authorList>
    </citation>
    <scope>NUCLEOTIDE SEQUENCE [LARGE SCALE GENOMIC DNA]</scope>
    <source>
        <strain evidence="6">JCM 10179 / CIP 106290 / LMG 19151 / DSS12</strain>
    </source>
</reference>
<dbReference type="Pfam" id="PF00486">
    <property type="entry name" value="Trans_reg_C"/>
    <property type="match status" value="1"/>
</dbReference>
<proteinExistence type="predicted"/>
<dbReference type="SMART" id="SM00862">
    <property type="entry name" value="Trans_reg_C"/>
    <property type="match status" value="1"/>
</dbReference>
<dbReference type="InterPro" id="IPR001867">
    <property type="entry name" value="OmpR/PhoB-type_DNA-bd"/>
</dbReference>
<dbReference type="InterPro" id="IPR011990">
    <property type="entry name" value="TPR-like_helical_dom_sf"/>
</dbReference>
<dbReference type="EMBL" id="AP011177">
    <property type="protein sequence ID" value="BAJ00710.1"/>
    <property type="molecule type" value="Genomic_DNA"/>
</dbReference>
<dbReference type="Gene3D" id="1.25.40.10">
    <property type="entry name" value="Tetratricopeptide repeat domain"/>
    <property type="match status" value="3"/>
</dbReference>
<name>D4ZGB1_SHEVD</name>
<dbReference type="GO" id="GO:0000160">
    <property type="term" value="P:phosphorelay signal transduction system"/>
    <property type="evidence" value="ECO:0007669"/>
    <property type="project" value="InterPro"/>
</dbReference>
<accession>D4ZGB1</accession>
<dbReference type="AlphaFoldDB" id="D4ZGB1"/>
<dbReference type="InterPro" id="IPR019734">
    <property type="entry name" value="TPR_rpt"/>
</dbReference>
<evidence type="ECO:0000313" key="6">
    <source>
        <dbReference type="Proteomes" id="UP000002350"/>
    </source>
</evidence>
<keyword evidence="1 3" id="KW-0238">DNA-binding</keyword>
<dbReference type="CDD" id="cd00383">
    <property type="entry name" value="trans_reg_C"/>
    <property type="match status" value="1"/>
</dbReference>
<dbReference type="Proteomes" id="UP000002350">
    <property type="component" value="Chromosome"/>
</dbReference>
<dbReference type="SUPFAM" id="SSF48452">
    <property type="entry name" value="TPR-like"/>
    <property type="match status" value="3"/>
</dbReference>
<keyword evidence="2" id="KW-0802">TPR repeat</keyword>
<dbReference type="Pfam" id="PF07721">
    <property type="entry name" value="TPR_4"/>
    <property type="match status" value="1"/>
</dbReference>
<dbReference type="InterPro" id="IPR011717">
    <property type="entry name" value="TPR-4"/>
</dbReference>
<dbReference type="KEGG" id="svo:SVI_0739"/>
<feature type="repeat" description="TPR" evidence="2">
    <location>
        <begin position="647"/>
        <end position="680"/>
    </location>
</feature>
<dbReference type="InterPro" id="IPR016032">
    <property type="entry name" value="Sig_transdc_resp-reg_C-effctor"/>
</dbReference>
<protein>
    <recommendedName>
        <fullName evidence="4">OmpR/PhoB-type domain-containing protein</fullName>
    </recommendedName>
</protein>
<evidence type="ECO:0000259" key="4">
    <source>
        <dbReference type="PROSITE" id="PS51755"/>
    </source>
</evidence>